<dbReference type="Pfam" id="PF00486">
    <property type="entry name" value="Trans_reg_C"/>
    <property type="match status" value="1"/>
</dbReference>
<dbReference type="PANTHER" id="PTHR35807:SF1">
    <property type="entry name" value="TRANSCRIPTIONAL REGULATOR REDD"/>
    <property type="match status" value="1"/>
</dbReference>
<dbReference type="InterPro" id="IPR005158">
    <property type="entry name" value="BTAD"/>
</dbReference>
<keyword evidence="3 5" id="KW-0238">DNA-binding</keyword>
<dbReference type="GO" id="GO:0006355">
    <property type="term" value="P:regulation of DNA-templated transcription"/>
    <property type="evidence" value="ECO:0007669"/>
    <property type="project" value="InterPro"/>
</dbReference>
<evidence type="ECO:0000256" key="1">
    <source>
        <dbReference type="ARBA" id="ARBA00005820"/>
    </source>
</evidence>
<name>A0A3N4ZA48_9MICO</name>
<dbReference type="Pfam" id="PF03704">
    <property type="entry name" value="BTAD"/>
    <property type="match status" value="1"/>
</dbReference>
<feature type="compositionally biased region" description="Low complexity" evidence="6">
    <location>
        <begin position="294"/>
        <end position="310"/>
    </location>
</feature>
<feature type="domain" description="OmpR/PhoB-type" evidence="7">
    <location>
        <begin position="1"/>
        <end position="100"/>
    </location>
</feature>
<dbReference type="PANTHER" id="PTHR35807">
    <property type="entry name" value="TRANSCRIPTIONAL REGULATOR REDD-RELATED"/>
    <property type="match status" value="1"/>
</dbReference>
<keyword evidence="4" id="KW-0804">Transcription</keyword>
<dbReference type="InterPro" id="IPR016032">
    <property type="entry name" value="Sig_transdc_resp-reg_C-effctor"/>
</dbReference>
<dbReference type="SUPFAM" id="SSF48452">
    <property type="entry name" value="TPR-like"/>
    <property type="match status" value="1"/>
</dbReference>
<dbReference type="GO" id="GO:0003677">
    <property type="term" value="F:DNA binding"/>
    <property type="evidence" value="ECO:0007669"/>
    <property type="project" value="UniProtKB-UniRule"/>
</dbReference>
<dbReference type="SUPFAM" id="SSF52540">
    <property type="entry name" value="P-loop containing nucleoside triphosphate hydrolases"/>
    <property type="match status" value="1"/>
</dbReference>
<gene>
    <name evidence="8" type="ORF">EDD32_3687</name>
</gene>
<keyword evidence="2" id="KW-0805">Transcription regulation</keyword>
<dbReference type="Gene3D" id="1.10.10.10">
    <property type="entry name" value="Winged helix-like DNA-binding domain superfamily/Winged helix DNA-binding domain"/>
    <property type="match status" value="1"/>
</dbReference>
<dbReference type="InterPro" id="IPR051677">
    <property type="entry name" value="AfsR-DnrI-RedD_regulator"/>
</dbReference>
<keyword evidence="9" id="KW-1185">Reference proteome</keyword>
<accession>A0A3N4ZA48</accession>
<sequence length="1159" mass="121502">MLGAVRVGVLGPVEAFLDGPLDLGTRKQRALVAALALHRGRPVAVDTIIDLLWGDDPPEAVAGTLQAYVARLRRVLEPDRPARAPATVLVTLEPGYALRLAPEDLDAAVFEQVSGHARRLLAPAGLTTAGAGTAPARAAPAGRRSEALPTGVLEDAAARLESALDLWRGEPYVELGDAPSAVAERARLEELRLLALEDLAVARLALGRHGQAAAELDALTSAHPLRERLWALRALALARGGRQAEALDVLRQVREVLSDELGLDPGAELRALQAAVLAQDPALAWVPPPVTDRAAGAPAPPAHTATSPASQGPGESPTSPSRPGSDRADLTPLPRLPSWPMAGRESELVALTGLLDVADGGGPSFAALVGEPGIGKSRLSHELLVLARARGAQVLVGRCSQDDGAPPLWPWAAVLRGLGEDLPLGPGGQGEGGHHEGAGFRTWEAIVTALVADARERTVVVVLDDLHWADPASLRVLRLLAETVESGRLLVLCTWREHPQPVGPLAEVAEALARRHALRLSLHGLDASAVATVVAAVAETTPTGAEADALRERTDGNPFFLVEYARLARERRDLPGLLAEPDPPSAVREVLLRRLDRLPAPTVAALRAASVVGRRFDVSSLAAAAGGDEDELLDHLDLALAAGLVRDEGVDRFSFSHALVRDTVRSQLSSTRRARTHASVAAHLAGLPGREVEAAHHWLAAGPAHAAHAWRAAVAAAAAVRRFHAYEQAAELLTAALASIDVAGGATARERYDILLDLVDAYRWAGSWEGLVATAERAVAVAEEIGDVELLVRAASAPTVGALWQSAPEGQVHAGMVATLRRALERVGPGDGAVRCRALLSLANELYHGAGVAERRALLEDAIAMARRLGEDVLLLDACEVACATLQAPATVHERLAWSQEAARIAGRIGYERTYLVALCLRAGVEGELGMVGPMRATITEARLLATRLRVPFGLIVLANLEVPWLAMAGRFDEAQEWVAGLEDLDRVTGIHQSGEALAGAMAALRLWQGRSAESVPALMAMDAGPQPLATTVAVFLLRAGLVDEARAYLAAHPAGLDDESFVALLGWCMAGEAALGLGDAALAAAAYERAVPYAGLSCSAGSANASGPVDAYLALAAAAAGDLAAAGRHADRAATLCREWEIPLAGRWLAAQRERYGF</sequence>
<protein>
    <submittedName>
        <fullName evidence="8">Transcriptional regulator</fullName>
    </submittedName>
</protein>
<dbReference type="InterPro" id="IPR041664">
    <property type="entry name" value="AAA_16"/>
</dbReference>
<dbReference type="PROSITE" id="PS51755">
    <property type="entry name" value="OMPR_PHOB"/>
    <property type="match status" value="1"/>
</dbReference>
<evidence type="ECO:0000256" key="6">
    <source>
        <dbReference type="SAM" id="MobiDB-lite"/>
    </source>
</evidence>
<dbReference type="SMART" id="SM00862">
    <property type="entry name" value="Trans_reg_C"/>
    <property type="match status" value="1"/>
</dbReference>
<dbReference type="InterPro" id="IPR001867">
    <property type="entry name" value="OmpR/PhoB-type_DNA-bd"/>
</dbReference>
<dbReference type="SUPFAM" id="SSF46894">
    <property type="entry name" value="C-terminal effector domain of the bipartite response regulators"/>
    <property type="match status" value="1"/>
</dbReference>
<comment type="similarity">
    <text evidence="1">Belongs to the AfsR/DnrI/RedD regulatory family.</text>
</comment>
<dbReference type="InterPro" id="IPR027417">
    <property type="entry name" value="P-loop_NTPase"/>
</dbReference>
<evidence type="ECO:0000256" key="4">
    <source>
        <dbReference type="ARBA" id="ARBA00023163"/>
    </source>
</evidence>
<dbReference type="SMART" id="SM01043">
    <property type="entry name" value="BTAD"/>
    <property type="match status" value="1"/>
</dbReference>
<dbReference type="Gene3D" id="1.25.40.10">
    <property type="entry name" value="Tetratricopeptide repeat domain"/>
    <property type="match status" value="1"/>
</dbReference>
<dbReference type="InterPro" id="IPR036388">
    <property type="entry name" value="WH-like_DNA-bd_sf"/>
</dbReference>
<evidence type="ECO:0000256" key="2">
    <source>
        <dbReference type="ARBA" id="ARBA00023015"/>
    </source>
</evidence>
<dbReference type="Pfam" id="PF13191">
    <property type="entry name" value="AAA_16"/>
    <property type="match status" value="1"/>
</dbReference>
<reference evidence="8 9" key="1">
    <citation type="submission" date="2018-11" db="EMBL/GenBank/DDBJ databases">
        <title>Sequencing the genomes of 1000 actinobacteria strains.</title>
        <authorList>
            <person name="Klenk H.-P."/>
        </authorList>
    </citation>
    <scope>NUCLEOTIDE SEQUENCE [LARGE SCALE GENOMIC DNA]</scope>
    <source>
        <strain evidence="8 9">DSM 14418</strain>
    </source>
</reference>
<evidence type="ECO:0000313" key="9">
    <source>
        <dbReference type="Proteomes" id="UP000280726"/>
    </source>
</evidence>
<dbReference type="GO" id="GO:0000160">
    <property type="term" value="P:phosphorelay signal transduction system"/>
    <property type="evidence" value="ECO:0007669"/>
    <property type="project" value="InterPro"/>
</dbReference>
<dbReference type="AlphaFoldDB" id="A0A3N4ZA48"/>
<dbReference type="CDD" id="cd15831">
    <property type="entry name" value="BTAD"/>
    <property type="match status" value="1"/>
</dbReference>
<dbReference type="Proteomes" id="UP000280726">
    <property type="component" value="Unassembled WGS sequence"/>
</dbReference>
<evidence type="ECO:0000259" key="7">
    <source>
        <dbReference type="PROSITE" id="PS51755"/>
    </source>
</evidence>
<dbReference type="EMBL" id="RKRA01000001">
    <property type="protein sequence ID" value="RPF29127.1"/>
    <property type="molecule type" value="Genomic_DNA"/>
</dbReference>
<dbReference type="InterPro" id="IPR011990">
    <property type="entry name" value="TPR-like_helical_dom_sf"/>
</dbReference>
<evidence type="ECO:0000256" key="3">
    <source>
        <dbReference type="ARBA" id="ARBA00023125"/>
    </source>
</evidence>
<evidence type="ECO:0000256" key="5">
    <source>
        <dbReference type="PROSITE-ProRule" id="PRU01091"/>
    </source>
</evidence>
<evidence type="ECO:0000313" key="8">
    <source>
        <dbReference type="EMBL" id="RPF29127.1"/>
    </source>
</evidence>
<comment type="caution">
    <text evidence="8">The sequence shown here is derived from an EMBL/GenBank/DDBJ whole genome shotgun (WGS) entry which is preliminary data.</text>
</comment>
<organism evidence="8 9">
    <name type="scientific">Georgenia muralis</name>
    <dbReference type="NCBI Taxonomy" id="154117"/>
    <lineage>
        <taxon>Bacteria</taxon>
        <taxon>Bacillati</taxon>
        <taxon>Actinomycetota</taxon>
        <taxon>Actinomycetes</taxon>
        <taxon>Micrococcales</taxon>
        <taxon>Bogoriellaceae</taxon>
        <taxon>Georgenia</taxon>
    </lineage>
</organism>
<dbReference type="OrthoDB" id="3691954at2"/>
<feature type="region of interest" description="Disordered" evidence="6">
    <location>
        <begin position="288"/>
        <end position="339"/>
    </location>
</feature>
<proteinExistence type="inferred from homology"/>
<feature type="DNA-binding region" description="OmpR/PhoB-type" evidence="5">
    <location>
        <begin position="1"/>
        <end position="100"/>
    </location>
</feature>